<dbReference type="EnsemblPlants" id="ORGLA07G0261100.1">
    <property type="protein sequence ID" value="ORGLA07G0261100.1"/>
    <property type="gene ID" value="ORGLA07G0261100"/>
</dbReference>
<evidence type="ECO:0000256" key="2">
    <source>
        <dbReference type="SAM" id="SignalP"/>
    </source>
</evidence>
<sequence>MATSPAPLLLHLLHLPALTVPDEGTATRGDGCGDSVFQTRPATGYGLNGR</sequence>
<reference evidence="4" key="2">
    <citation type="submission" date="2018-04" db="EMBL/GenBank/DDBJ databases">
        <title>OglaRS2 (Oryza glaberrima Reference Sequence Version 2).</title>
        <authorList>
            <person name="Zhang J."/>
            <person name="Kudrna D."/>
            <person name="Lee S."/>
            <person name="Talag J."/>
            <person name="Rajasekar S."/>
            <person name="Wing R.A."/>
        </authorList>
    </citation>
    <scope>NUCLEOTIDE SEQUENCE [LARGE SCALE GENOMIC DNA]</scope>
    <source>
        <strain evidence="4">cv. IRGC 96717</strain>
    </source>
</reference>
<feature type="signal peptide" evidence="2">
    <location>
        <begin position="1"/>
        <end position="21"/>
    </location>
</feature>
<dbReference type="HOGENOM" id="CLU_3127559_0_0_1"/>
<protein>
    <submittedName>
        <fullName evidence="3">Uncharacterized protein</fullName>
    </submittedName>
</protein>
<dbReference type="Gramene" id="ORGLA07G0261100.1">
    <property type="protein sequence ID" value="ORGLA07G0261100.1"/>
    <property type="gene ID" value="ORGLA07G0261100"/>
</dbReference>
<proteinExistence type="predicted"/>
<dbReference type="AlphaFoldDB" id="I1QER9"/>
<evidence type="ECO:0000256" key="1">
    <source>
        <dbReference type="SAM" id="MobiDB-lite"/>
    </source>
</evidence>
<reference evidence="3" key="1">
    <citation type="submission" date="2015-06" db="UniProtKB">
        <authorList>
            <consortium name="EnsemblPlants"/>
        </authorList>
    </citation>
    <scope>IDENTIFICATION</scope>
</reference>
<dbReference type="Proteomes" id="UP000007306">
    <property type="component" value="Unassembled WGS sequence"/>
</dbReference>
<organism evidence="3 4">
    <name type="scientific">Oryza glaberrima</name>
    <name type="common">African rice</name>
    <dbReference type="NCBI Taxonomy" id="4538"/>
    <lineage>
        <taxon>Eukaryota</taxon>
        <taxon>Viridiplantae</taxon>
        <taxon>Streptophyta</taxon>
        <taxon>Embryophyta</taxon>
        <taxon>Tracheophyta</taxon>
        <taxon>Spermatophyta</taxon>
        <taxon>Magnoliopsida</taxon>
        <taxon>Liliopsida</taxon>
        <taxon>Poales</taxon>
        <taxon>Poaceae</taxon>
        <taxon>BOP clade</taxon>
        <taxon>Oryzoideae</taxon>
        <taxon>Oryzeae</taxon>
        <taxon>Oryzinae</taxon>
        <taxon>Oryza</taxon>
    </lineage>
</organism>
<keyword evidence="2" id="KW-0732">Signal</keyword>
<feature type="chain" id="PRO_5003650058" evidence="2">
    <location>
        <begin position="22"/>
        <end position="50"/>
    </location>
</feature>
<feature type="region of interest" description="Disordered" evidence="1">
    <location>
        <begin position="26"/>
        <end position="50"/>
    </location>
</feature>
<accession>I1QER9</accession>
<keyword evidence="4" id="KW-1185">Reference proteome</keyword>
<name>I1QER9_ORYGL</name>
<evidence type="ECO:0000313" key="4">
    <source>
        <dbReference type="Proteomes" id="UP000007306"/>
    </source>
</evidence>
<evidence type="ECO:0000313" key="3">
    <source>
        <dbReference type="EnsemblPlants" id="ORGLA07G0261100.1"/>
    </source>
</evidence>